<keyword evidence="1" id="KW-0472">Membrane</keyword>
<dbReference type="SUPFAM" id="SSF103473">
    <property type="entry name" value="MFS general substrate transporter"/>
    <property type="match status" value="1"/>
</dbReference>
<evidence type="ECO:0000313" key="3">
    <source>
        <dbReference type="Proteomes" id="UP000254060"/>
    </source>
</evidence>
<protein>
    <submittedName>
        <fullName evidence="2">Uncharacterized protein</fullName>
    </submittedName>
</protein>
<gene>
    <name evidence="2" type="ORF">NCTC13163_02764</name>
</gene>
<evidence type="ECO:0000256" key="1">
    <source>
        <dbReference type="SAM" id="Phobius"/>
    </source>
</evidence>
<dbReference type="STRING" id="1397694.GCA_000702585_00190"/>
<reference evidence="2 3" key="1">
    <citation type="submission" date="2018-06" db="EMBL/GenBank/DDBJ databases">
        <authorList>
            <consortium name="Pathogen Informatics"/>
            <person name="Doyle S."/>
        </authorList>
    </citation>
    <scope>NUCLEOTIDE SEQUENCE [LARGE SCALE GENOMIC DNA]</scope>
    <source>
        <strain evidence="2 3">NCTC13163</strain>
    </source>
</reference>
<feature type="transmembrane region" description="Helical" evidence="1">
    <location>
        <begin position="34"/>
        <end position="53"/>
    </location>
</feature>
<feature type="transmembrane region" description="Helical" evidence="1">
    <location>
        <begin position="6"/>
        <end position="22"/>
    </location>
</feature>
<dbReference type="EMBL" id="UGGP01000001">
    <property type="protein sequence ID" value="STO09331.1"/>
    <property type="molecule type" value="Genomic_DNA"/>
</dbReference>
<evidence type="ECO:0000313" key="2">
    <source>
        <dbReference type="EMBL" id="STO09331.1"/>
    </source>
</evidence>
<keyword evidence="1" id="KW-1133">Transmembrane helix</keyword>
<keyword evidence="1" id="KW-0812">Transmembrane</keyword>
<name>A0A377FWY1_9BACL</name>
<dbReference type="Proteomes" id="UP000254060">
    <property type="component" value="Unassembled WGS sequence"/>
</dbReference>
<sequence length="149" mass="16800">MVGDFFITTALFFSLISPIFTYRTGHKWLGRVNMLTLLAFVVGFLSVHGFVLYDTWLVTAMFALFFLNLLFAIINSSMFIHDRHPRASLAKVAGTVGLIFLGSLLTAYSFDLHAEWWRVIIGATIPTVTLFVTGVLLLRLKQLDKQPEV</sequence>
<feature type="transmembrane region" description="Helical" evidence="1">
    <location>
        <begin position="59"/>
        <end position="80"/>
    </location>
</feature>
<organism evidence="2 3">
    <name type="scientific">Exiguobacterium aurantiacum</name>
    <dbReference type="NCBI Taxonomy" id="33987"/>
    <lineage>
        <taxon>Bacteria</taxon>
        <taxon>Bacillati</taxon>
        <taxon>Bacillota</taxon>
        <taxon>Bacilli</taxon>
        <taxon>Bacillales</taxon>
        <taxon>Bacillales Family XII. Incertae Sedis</taxon>
        <taxon>Exiguobacterium</taxon>
    </lineage>
</organism>
<proteinExistence type="predicted"/>
<feature type="transmembrane region" description="Helical" evidence="1">
    <location>
        <begin position="116"/>
        <end position="138"/>
    </location>
</feature>
<accession>A0A377FWY1</accession>
<dbReference type="InterPro" id="IPR036259">
    <property type="entry name" value="MFS_trans_sf"/>
</dbReference>
<dbReference type="AlphaFoldDB" id="A0A377FWY1"/>
<feature type="transmembrane region" description="Helical" evidence="1">
    <location>
        <begin position="92"/>
        <end position="110"/>
    </location>
</feature>